<feature type="compositionally biased region" description="Basic and acidic residues" evidence="1">
    <location>
        <begin position="82"/>
        <end position="93"/>
    </location>
</feature>
<evidence type="ECO:0000313" key="2">
    <source>
        <dbReference type="EMBL" id="KEQ73322.1"/>
    </source>
</evidence>
<dbReference type="GeneID" id="25413561"/>
<proteinExistence type="predicted"/>
<dbReference type="Proteomes" id="UP000027730">
    <property type="component" value="Unassembled WGS sequence"/>
</dbReference>
<name>A0A074WUA9_9PEZI</name>
<dbReference type="RefSeq" id="XP_013427629.1">
    <property type="nucleotide sequence ID" value="XM_013572175.1"/>
</dbReference>
<gene>
    <name evidence="2" type="ORF">M436DRAFT_63636</name>
</gene>
<keyword evidence="3" id="KW-1185">Reference proteome</keyword>
<sequence>MLSALWNFGNSTARSSTAFLRGRWFHACNVNHTPSHKDPVKRRELLDRQNAAKRLKRLEDPTKYRNQRRDYHNTHYYGSPENKQKYTERNKRPDVRQQIKEFRQTPAIIKSEPLRKFILRRPHIWRHLEWKTHTPVLYDTKTKHECASCHTKPFQGFALWWKRHDDLDHNPNIYDCHACFVADWSRALPIGYEDFVFGQGKTFRLRDRAESATTATDSKEKG</sequence>
<dbReference type="AlphaFoldDB" id="A0A074WUA9"/>
<reference evidence="2 3" key="1">
    <citation type="journal article" date="2014" name="BMC Genomics">
        <title>Genome sequencing of four Aureobasidium pullulans varieties: biotechnological potential, stress tolerance, and description of new species.</title>
        <authorList>
            <person name="Gostin Ar C."/>
            <person name="Ohm R.A."/>
            <person name="Kogej T."/>
            <person name="Sonjak S."/>
            <person name="Turk M."/>
            <person name="Zajc J."/>
            <person name="Zalar P."/>
            <person name="Grube M."/>
            <person name="Sun H."/>
            <person name="Han J."/>
            <person name="Sharma A."/>
            <person name="Chiniquy J."/>
            <person name="Ngan C.Y."/>
            <person name="Lipzen A."/>
            <person name="Barry K."/>
            <person name="Grigoriev I.V."/>
            <person name="Gunde-Cimerman N."/>
        </authorList>
    </citation>
    <scope>NUCLEOTIDE SEQUENCE [LARGE SCALE GENOMIC DNA]</scope>
    <source>
        <strain evidence="2 3">CBS 147.97</strain>
    </source>
</reference>
<accession>A0A074WUA9</accession>
<dbReference type="HOGENOM" id="CLU_1229716_0_0_1"/>
<protein>
    <submittedName>
        <fullName evidence="2">Uncharacterized protein</fullName>
    </submittedName>
</protein>
<feature type="compositionally biased region" description="Basic and acidic residues" evidence="1">
    <location>
        <begin position="57"/>
        <end position="73"/>
    </location>
</feature>
<feature type="region of interest" description="Disordered" evidence="1">
    <location>
        <begin position="57"/>
        <end position="93"/>
    </location>
</feature>
<dbReference type="EMBL" id="KL584709">
    <property type="protein sequence ID" value="KEQ73322.1"/>
    <property type="molecule type" value="Genomic_DNA"/>
</dbReference>
<evidence type="ECO:0000313" key="3">
    <source>
        <dbReference type="Proteomes" id="UP000027730"/>
    </source>
</evidence>
<evidence type="ECO:0000256" key="1">
    <source>
        <dbReference type="SAM" id="MobiDB-lite"/>
    </source>
</evidence>
<organism evidence="2 3">
    <name type="scientific">Aureobasidium namibiae CBS 147.97</name>
    <dbReference type="NCBI Taxonomy" id="1043004"/>
    <lineage>
        <taxon>Eukaryota</taxon>
        <taxon>Fungi</taxon>
        <taxon>Dikarya</taxon>
        <taxon>Ascomycota</taxon>
        <taxon>Pezizomycotina</taxon>
        <taxon>Dothideomycetes</taxon>
        <taxon>Dothideomycetidae</taxon>
        <taxon>Dothideales</taxon>
        <taxon>Saccotheciaceae</taxon>
        <taxon>Aureobasidium</taxon>
    </lineage>
</organism>